<reference evidence="1 2" key="1">
    <citation type="journal article" date="2016" name="Proc. Natl. Acad. Sci. U.S.A.">
        <title>Comparative genomics of biotechnologically important yeasts.</title>
        <authorList>
            <person name="Riley R."/>
            <person name="Haridas S."/>
            <person name="Wolfe K.H."/>
            <person name="Lopes M.R."/>
            <person name="Hittinger C.T."/>
            <person name="Goeker M."/>
            <person name="Salamov A.A."/>
            <person name="Wisecaver J.H."/>
            <person name="Long T.M."/>
            <person name="Calvey C.H."/>
            <person name="Aerts A.L."/>
            <person name="Barry K.W."/>
            <person name="Choi C."/>
            <person name="Clum A."/>
            <person name="Coughlan A.Y."/>
            <person name="Deshpande S."/>
            <person name="Douglass A.P."/>
            <person name="Hanson S.J."/>
            <person name="Klenk H.-P."/>
            <person name="LaButti K.M."/>
            <person name="Lapidus A."/>
            <person name="Lindquist E.A."/>
            <person name="Lipzen A.M."/>
            <person name="Meier-Kolthoff J.P."/>
            <person name="Ohm R.A."/>
            <person name="Otillar R.P."/>
            <person name="Pangilinan J.L."/>
            <person name="Peng Y."/>
            <person name="Rokas A."/>
            <person name="Rosa C.A."/>
            <person name="Scheuner C."/>
            <person name="Sibirny A.A."/>
            <person name="Slot J.C."/>
            <person name="Stielow J.B."/>
            <person name="Sun H."/>
            <person name="Kurtzman C.P."/>
            <person name="Blackwell M."/>
            <person name="Grigoriev I.V."/>
            <person name="Jeffries T.W."/>
        </authorList>
    </citation>
    <scope>NUCLEOTIDE SEQUENCE [LARGE SCALE GENOMIC DNA]</scope>
    <source>
        <strain evidence="1 2">NRRL Y-11557</strain>
    </source>
</reference>
<evidence type="ECO:0000313" key="2">
    <source>
        <dbReference type="Proteomes" id="UP000094385"/>
    </source>
</evidence>
<dbReference type="Proteomes" id="UP000094385">
    <property type="component" value="Unassembled WGS sequence"/>
</dbReference>
<dbReference type="AlphaFoldDB" id="A0A1E3PZU0"/>
<accession>A0A1E3PZU0</accession>
<evidence type="ECO:0000313" key="1">
    <source>
        <dbReference type="EMBL" id="ODQ70963.1"/>
    </source>
</evidence>
<organism evidence="1 2">
    <name type="scientific">Lipomyces starkeyi NRRL Y-11557</name>
    <dbReference type="NCBI Taxonomy" id="675824"/>
    <lineage>
        <taxon>Eukaryota</taxon>
        <taxon>Fungi</taxon>
        <taxon>Dikarya</taxon>
        <taxon>Ascomycota</taxon>
        <taxon>Saccharomycotina</taxon>
        <taxon>Lipomycetes</taxon>
        <taxon>Lipomycetales</taxon>
        <taxon>Lipomycetaceae</taxon>
        <taxon>Lipomyces</taxon>
    </lineage>
</organism>
<proteinExistence type="predicted"/>
<keyword evidence="2" id="KW-1185">Reference proteome</keyword>
<protein>
    <submittedName>
        <fullName evidence="1">Uncharacterized protein</fullName>
    </submittedName>
</protein>
<sequence>MVHRYPQLWYDSVQGVAIVAPPTPLHSGMAGALLSSISDEVKMNSGISSEVTRNLLYDPHSRSVGYTSRGLTTRAWDGALQYREGVRLTLMIAVEVGVSQSYDSLRAAISWSVCAMHCCLGLAMSISEGSRGGAPPMRYYASIEEANVAVVEAEDDFQDQLMQRPYGPLVRYGVTWFGGVRSVILETYRQPREDFTPETLLEASRSFVSD</sequence>
<name>A0A1E3PZU0_LIPST</name>
<gene>
    <name evidence="1" type="ORF">LIPSTDRAFT_163424</name>
</gene>
<dbReference type="EMBL" id="KV454299">
    <property type="protein sequence ID" value="ODQ70963.1"/>
    <property type="molecule type" value="Genomic_DNA"/>
</dbReference>